<proteinExistence type="predicted"/>
<dbReference type="InterPro" id="IPR001661">
    <property type="entry name" value="Glyco_hydro_37"/>
</dbReference>
<protein>
    <submittedName>
        <fullName evidence="3">Periplasmic trehalase</fullName>
        <ecNumber evidence="3">3.2.1.28</ecNumber>
    </submittedName>
</protein>
<dbReference type="EMBL" id="CP021983">
    <property type="protein sequence ID" value="ASC74019.1"/>
    <property type="molecule type" value="Genomic_DNA"/>
</dbReference>
<dbReference type="PROSITE" id="PS00928">
    <property type="entry name" value="TREHALASE_2"/>
    <property type="match status" value="1"/>
</dbReference>
<evidence type="ECO:0000256" key="1">
    <source>
        <dbReference type="ARBA" id="ARBA00022801"/>
    </source>
</evidence>
<dbReference type="Pfam" id="PF01204">
    <property type="entry name" value="Trehalase"/>
    <property type="match status" value="1"/>
</dbReference>
<dbReference type="PANTHER" id="PTHR23403:SF6">
    <property type="entry name" value="CYTOSOLIC NEUTRAL TREHALASE-RELATED"/>
    <property type="match status" value="1"/>
</dbReference>
<dbReference type="Proteomes" id="UP000191901">
    <property type="component" value="Chromosome"/>
</dbReference>
<reference evidence="3 4" key="1">
    <citation type="journal article" date="2016" name="Biochim. Biophys. Acta">
        <title>Characterization of red-shifted phycobilisomes isolated from the chlorophyll f-containing cyanobacterium Halomicronema hongdechloris.</title>
        <authorList>
            <person name="Li Y."/>
            <person name="Lin Y."/>
            <person name="Garvey C.J."/>
            <person name="Birch D."/>
            <person name="Corkery R.W."/>
            <person name="Loughlin P.C."/>
            <person name="Scheer H."/>
            <person name="Willows R.D."/>
            <person name="Chen M."/>
        </authorList>
    </citation>
    <scope>NUCLEOTIDE SEQUENCE [LARGE SCALE GENOMIC DNA]</scope>
    <source>
        <strain evidence="3 4">C2206</strain>
    </source>
</reference>
<evidence type="ECO:0000313" key="4">
    <source>
        <dbReference type="Proteomes" id="UP000191901"/>
    </source>
</evidence>
<dbReference type="KEGG" id="hhg:XM38_049930"/>
<dbReference type="PROSITE" id="PS00927">
    <property type="entry name" value="TREHALASE_1"/>
    <property type="match status" value="1"/>
</dbReference>
<dbReference type="PANTHER" id="PTHR23403">
    <property type="entry name" value="TREHALASE"/>
    <property type="match status" value="1"/>
</dbReference>
<dbReference type="GO" id="GO:0005993">
    <property type="term" value="P:trehalose catabolic process"/>
    <property type="evidence" value="ECO:0007669"/>
    <property type="project" value="TreeGrafter"/>
</dbReference>
<dbReference type="AlphaFoldDB" id="A0A1Z3HUQ4"/>
<dbReference type="InterPro" id="IPR012341">
    <property type="entry name" value="6hp_glycosidase-like_sf"/>
</dbReference>
<evidence type="ECO:0000313" key="3">
    <source>
        <dbReference type="EMBL" id="ASC74019.1"/>
    </source>
</evidence>
<evidence type="ECO:0000256" key="2">
    <source>
        <dbReference type="ARBA" id="ARBA00023295"/>
    </source>
</evidence>
<name>A0A1Z3HUQ4_9CYAN</name>
<keyword evidence="4" id="KW-1185">Reference proteome</keyword>
<gene>
    <name evidence="3" type="primary">treA</name>
    <name evidence="3" type="ORF">XM38_049930</name>
</gene>
<sequence length="512" mass="58589">MIAHAVPPSIVTAERPTSDQVTAIRTYIRDTWQTLSRSLAHVLEAAKDAKIDHVPGQPWPLYISNRQEQVAVEAALQAVLSPQEYAQIQIRVLPAEADEIVDHGLLYLPHDYVVPGGRFNEMYGWDSYFILLGLLRDGQVAMAQSMVDQFIYQIEHYGAVLNANRTYMLSRSQPPVLTLMVLKLFEYTCDRTWLQSVLPAIEKYYFYWTVPPHLNPATGLSHYNALGHGPAPEVLASERDEAGRTHYDRVREYFKHIPVEDYDLSLYYDADQDCLTELFYQGDRSMRESGFDISDRFGPFSADIIHYAPVCLNGLLYQMERDIALIHQTLEQPASVPIWIDRAKQRHRLIDDYLWDDDIGLYCDYNFRTGRRRHYEFATAFIPLWAGIAAPQQAQRLVDNLWKFEAPGGLLTSTHVSGNQWDAPFGWAPLQLFAVYGLYRYGYCQEAERLAIKFVNLVIQEFEKSGTIVEKYDVERCSADVSGEILFGYSSNEIGFGWTNGVILELLALLDL</sequence>
<dbReference type="PRINTS" id="PR00744">
    <property type="entry name" value="GLHYDRLASE37"/>
</dbReference>
<dbReference type="Gene3D" id="1.50.10.10">
    <property type="match status" value="1"/>
</dbReference>
<dbReference type="InterPro" id="IPR018232">
    <property type="entry name" value="Glyco_hydro_37_CS"/>
</dbReference>
<dbReference type="EC" id="3.2.1.28" evidence="3"/>
<keyword evidence="1 3" id="KW-0378">Hydrolase</keyword>
<keyword evidence="2 3" id="KW-0326">Glycosidase</keyword>
<dbReference type="GO" id="GO:0004555">
    <property type="term" value="F:alpha,alpha-trehalase activity"/>
    <property type="evidence" value="ECO:0007669"/>
    <property type="project" value="UniProtKB-EC"/>
</dbReference>
<dbReference type="SUPFAM" id="SSF48208">
    <property type="entry name" value="Six-hairpin glycosidases"/>
    <property type="match status" value="1"/>
</dbReference>
<organism evidence="3 4">
    <name type="scientific">Halomicronema hongdechloris C2206</name>
    <dbReference type="NCBI Taxonomy" id="1641165"/>
    <lineage>
        <taxon>Bacteria</taxon>
        <taxon>Bacillati</taxon>
        <taxon>Cyanobacteriota</taxon>
        <taxon>Cyanophyceae</taxon>
        <taxon>Nodosilineales</taxon>
        <taxon>Nodosilineaceae</taxon>
        <taxon>Halomicronema</taxon>
    </lineage>
</organism>
<dbReference type="InterPro" id="IPR008928">
    <property type="entry name" value="6-hairpin_glycosidase_sf"/>
</dbReference>
<accession>A0A1Z3HUQ4</accession>